<evidence type="ECO:0000313" key="6">
    <source>
        <dbReference type="Proteomes" id="UP000006512"/>
    </source>
</evidence>
<dbReference type="Pfam" id="PF18120">
    <property type="entry name" value="DUF5597"/>
    <property type="match status" value="1"/>
</dbReference>
<dbReference type="Gene3D" id="2.60.220.20">
    <property type="entry name" value="putative beta-Galactosidase from caulobacter crescentus"/>
    <property type="match status" value="1"/>
</dbReference>
<dbReference type="GO" id="GO:0004565">
    <property type="term" value="F:beta-galactosidase activity"/>
    <property type="evidence" value="ECO:0007669"/>
    <property type="project" value="InterPro"/>
</dbReference>
<gene>
    <name evidence="5" type="ORF">ABI_46480</name>
</gene>
<dbReference type="HOGENOM" id="CLU_027430_0_0_5"/>
<dbReference type="AlphaFoldDB" id="F4QU00"/>
<dbReference type="SUPFAM" id="SSF51445">
    <property type="entry name" value="(Trans)glycosidases"/>
    <property type="match status" value="1"/>
</dbReference>
<dbReference type="STRING" id="715226.ABI_46480"/>
<feature type="domain" description="Glycoside hydrolase family 42 N-terminal" evidence="3">
    <location>
        <begin position="75"/>
        <end position="203"/>
    </location>
</feature>
<dbReference type="Pfam" id="PF02449">
    <property type="entry name" value="Glyco_hydro_42"/>
    <property type="match status" value="1"/>
</dbReference>
<keyword evidence="6" id="KW-1185">Reference proteome</keyword>
<dbReference type="GO" id="GO:0005975">
    <property type="term" value="P:carbohydrate metabolic process"/>
    <property type="evidence" value="ECO:0007669"/>
    <property type="project" value="InterPro"/>
</dbReference>
<feature type="domain" description="DUF5597" evidence="4">
    <location>
        <begin position="388"/>
        <end position="530"/>
    </location>
</feature>
<reference evidence="6" key="1">
    <citation type="submission" date="2011-03" db="EMBL/GenBank/DDBJ databases">
        <title>Draft genome sequence of Brevundimonas diminuta.</title>
        <authorList>
            <person name="Brown P.J.B."/>
            <person name="Buechlein A."/>
            <person name="Hemmerich C."/>
            <person name="Brun Y.V."/>
        </authorList>
    </citation>
    <scope>NUCLEOTIDE SEQUENCE [LARGE SCALE GENOMIC DNA]</scope>
    <source>
        <strain evidence="6">C19</strain>
    </source>
</reference>
<keyword evidence="2" id="KW-0326">Glycosidase</keyword>
<evidence type="ECO:0000259" key="3">
    <source>
        <dbReference type="Pfam" id="PF02449"/>
    </source>
</evidence>
<name>F4QU00_9CAUL</name>
<sequence length="545" mass="60092">MVLAAPMTLAATKKAAPVKPIPALVQKDGKFALMVDGAPFLILGGQANNSSNYPAALKNVWPAIKDLNANTLVMPVAWEQVEPVEGQFDFSFVDALISEARQNKVRLVILWFGTWKNTGPSYTPSWVKGDNKRFPRLTNKDGSLSYSLSPLYETTRDADKRAYVRMMEHIKAIDGSQRTVIMIQPQNEVGVYGTARDYSAKANALMAQPVPQALLTRLNKQPAAGQNDWNSVFGKDADEFFHAWSIASYVDTIAAAGKAVYPLPTYMNAALKDPLNPDSVPGSYASGGPTYNVIEVYQAAAPNIDFVAPDLYSPGSQSTEATLNFYARKDNPLYVAESGNKPTYARFIFSTLGRQGIGFDPFGFDYTGYANYPLGTTKLGEEMVKPFGALYDLFRPLERVWPKLSFESQVWGVSEPDDHSAQTLDMGPNWNAKVTYRQWQFGMPEWDPENKNGYPEGSEVASGGVAVAKLSDNEFLVAGYHARISFGAGAANAAKGFILDRVEEGHYDAKGNWVFERVWNGDQTDYGLNFAQARLFKVRLATFEK</sequence>
<accession>F4QU00</accession>
<evidence type="ECO:0000259" key="4">
    <source>
        <dbReference type="Pfam" id="PF18120"/>
    </source>
</evidence>
<dbReference type="FunFam" id="3.20.20.80:FF:000135">
    <property type="entry name" value="Beta-galactosidase, putative, bgl35A"/>
    <property type="match status" value="1"/>
</dbReference>
<dbReference type="GO" id="GO:0009341">
    <property type="term" value="C:beta-galactosidase complex"/>
    <property type="evidence" value="ECO:0007669"/>
    <property type="project" value="InterPro"/>
</dbReference>
<dbReference type="OrthoDB" id="9800974at2"/>
<evidence type="ECO:0000313" key="5">
    <source>
        <dbReference type="EMBL" id="EGF89300.1"/>
    </source>
</evidence>
<evidence type="ECO:0000256" key="1">
    <source>
        <dbReference type="ARBA" id="ARBA00022801"/>
    </source>
</evidence>
<dbReference type="InterPro" id="IPR013529">
    <property type="entry name" value="Glyco_hydro_42_N"/>
</dbReference>
<dbReference type="Gene3D" id="3.20.20.80">
    <property type="entry name" value="Glycosidases"/>
    <property type="match status" value="1"/>
</dbReference>
<dbReference type="Proteomes" id="UP000006512">
    <property type="component" value="Unassembled WGS sequence"/>
</dbReference>
<dbReference type="eggNOG" id="COG1874">
    <property type="taxonomic scope" value="Bacteria"/>
</dbReference>
<dbReference type="EMBL" id="GL883081">
    <property type="protein sequence ID" value="EGF89300.1"/>
    <property type="molecule type" value="Genomic_DNA"/>
</dbReference>
<dbReference type="InterPro" id="IPR040719">
    <property type="entry name" value="DUF5597"/>
</dbReference>
<evidence type="ECO:0000256" key="2">
    <source>
        <dbReference type="ARBA" id="ARBA00023295"/>
    </source>
</evidence>
<protein>
    <submittedName>
        <fullName evidence="5">DNA recombination protein, RuvA</fullName>
    </submittedName>
</protein>
<organism evidence="5 6">
    <name type="scientific">Asticcacaulis biprosthecium C19</name>
    <dbReference type="NCBI Taxonomy" id="715226"/>
    <lineage>
        <taxon>Bacteria</taxon>
        <taxon>Pseudomonadati</taxon>
        <taxon>Pseudomonadota</taxon>
        <taxon>Alphaproteobacteria</taxon>
        <taxon>Caulobacterales</taxon>
        <taxon>Caulobacteraceae</taxon>
        <taxon>Asticcacaulis</taxon>
    </lineage>
</organism>
<keyword evidence="1" id="KW-0378">Hydrolase</keyword>
<dbReference type="InterPro" id="IPR017853">
    <property type="entry name" value="GH"/>
</dbReference>
<proteinExistence type="predicted"/>